<dbReference type="InterPro" id="IPR018741">
    <property type="entry name" value="DUF2288"/>
</dbReference>
<dbReference type="Proteomes" id="UP001139319">
    <property type="component" value="Unassembled WGS sequence"/>
</dbReference>
<dbReference type="Pfam" id="PF10052">
    <property type="entry name" value="DUF2288"/>
    <property type="match status" value="1"/>
</dbReference>
<comment type="caution">
    <text evidence="1">The sequence shown here is derived from an EMBL/GenBank/DDBJ whole genome shotgun (WGS) entry which is preliminary data.</text>
</comment>
<protein>
    <submittedName>
        <fullName evidence="1">DUF2288 domain-containing protein</fullName>
    </submittedName>
</protein>
<evidence type="ECO:0000313" key="1">
    <source>
        <dbReference type="EMBL" id="MCP8900814.1"/>
    </source>
</evidence>
<reference evidence="1" key="1">
    <citation type="submission" date="2022-05" db="EMBL/GenBank/DDBJ databases">
        <authorList>
            <person name="Sun H.-N."/>
        </authorList>
    </citation>
    <scope>NUCLEOTIDE SEQUENCE</scope>
    <source>
        <strain evidence="1">HB14</strain>
    </source>
</reference>
<organism evidence="1 2">
    <name type="scientific">Gilvimarinus xylanilyticus</name>
    <dbReference type="NCBI Taxonomy" id="2944139"/>
    <lineage>
        <taxon>Bacteria</taxon>
        <taxon>Pseudomonadati</taxon>
        <taxon>Pseudomonadota</taxon>
        <taxon>Gammaproteobacteria</taxon>
        <taxon>Cellvibrionales</taxon>
        <taxon>Cellvibrionaceae</taxon>
        <taxon>Gilvimarinus</taxon>
    </lineage>
</organism>
<sequence length="104" mass="11910">MNHDDEILQAKVNLETAQIPWRDLQRFFAGGRAVYVAPELDLTRVATEMARDNAAQIQHWMQAQQLAPVRDQQAQTWFEANTLLWAVVIKPWVMVQETPNPSPG</sequence>
<gene>
    <name evidence="1" type="ORF">M6D89_16010</name>
</gene>
<accession>A0A9X2HZU7</accession>
<dbReference type="EMBL" id="JAMFTH010000007">
    <property type="protein sequence ID" value="MCP8900814.1"/>
    <property type="molecule type" value="Genomic_DNA"/>
</dbReference>
<proteinExistence type="predicted"/>
<evidence type="ECO:0000313" key="2">
    <source>
        <dbReference type="Proteomes" id="UP001139319"/>
    </source>
</evidence>
<reference evidence="1" key="2">
    <citation type="submission" date="2023-01" db="EMBL/GenBank/DDBJ databases">
        <title>Gilvimarinus xylanilyticus HB14 isolated from Caulerpa lentillifera aquaculture base in Hainan, China.</title>
        <authorList>
            <person name="Zhang Y.-J."/>
        </authorList>
    </citation>
    <scope>NUCLEOTIDE SEQUENCE</scope>
    <source>
        <strain evidence="1">HB14</strain>
    </source>
</reference>
<dbReference type="AlphaFoldDB" id="A0A9X2HZU7"/>
<name>A0A9X2HZU7_9GAMM</name>
<keyword evidence="2" id="KW-1185">Reference proteome</keyword>
<dbReference type="RefSeq" id="WP_253969107.1">
    <property type="nucleotide sequence ID" value="NZ_JAMFTH010000007.1"/>
</dbReference>